<name>A0ABQ7H301_DUNSA</name>
<evidence type="ECO:0000313" key="4">
    <source>
        <dbReference type="Proteomes" id="UP000815325"/>
    </source>
</evidence>
<gene>
    <name evidence="3" type="ORF">DUNSADRAFT_14016</name>
</gene>
<feature type="region of interest" description="Disordered" evidence="1">
    <location>
        <begin position="1"/>
        <end position="25"/>
    </location>
</feature>
<comment type="caution">
    <text evidence="3">The sequence shown here is derived from an EMBL/GenBank/DDBJ whole genome shotgun (WGS) entry which is preliminary data.</text>
</comment>
<dbReference type="EMBL" id="MU069492">
    <property type="protein sequence ID" value="KAF5841185.1"/>
    <property type="molecule type" value="Genomic_DNA"/>
</dbReference>
<proteinExistence type="predicted"/>
<evidence type="ECO:0000256" key="1">
    <source>
        <dbReference type="SAM" id="MobiDB-lite"/>
    </source>
</evidence>
<dbReference type="InterPro" id="IPR051265">
    <property type="entry name" value="HIBADH-related_NP60_sf"/>
</dbReference>
<feature type="domain" description="6-phosphogluconate dehydrogenase NADP-binding" evidence="2">
    <location>
        <begin position="78"/>
        <end position="121"/>
    </location>
</feature>
<dbReference type="Pfam" id="PF03446">
    <property type="entry name" value="NAD_binding_2"/>
    <property type="match status" value="1"/>
</dbReference>
<protein>
    <recommendedName>
        <fullName evidence="2">6-phosphogluconate dehydrogenase NADP-binding domain-containing protein</fullName>
    </recommendedName>
</protein>
<dbReference type="InterPro" id="IPR006115">
    <property type="entry name" value="6PGDH_NADP-bd"/>
</dbReference>
<dbReference type="PANTHER" id="PTHR43580">
    <property type="entry name" value="OXIDOREDUCTASE GLYR1-RELATED"/>
    <property type="match status" value="1"/>
</dbReference>
<reference evidence="3" key="1">
    <citation type="submission" date="2017-08" db="EMBL/GenBank/DDBJ databases">
        <authorList>
            <person name="Polle J.E."/>
            <person name="Barry K."/>
            <person name="Cushman J."/>
            <person name="Schmutz J."/>
            <person name="Tran D."/>
            <person name="Hathwaick L.T."/>
            <person name="Yim W.C."/>
            <person name="Jenkins J."/>
            <person name="Mckie-Krisberg Z.M."/>
            <person name="Prochnik S."/>
            <person name="Lindquist E."/>
            <person name="Dockter R.B."/>
            <person name="Adam C."/>
            <person name="Molina H."/>
            <person name="Bunkerborg J."/>
            <person name="Jin E."/>
            <person name="Buchheim M."/>
            <person name="Magnuson J."/>
        </authorList>
    </citation>
    <scope>NUCLEOTIDE SEQUENCE</scope>
    <source>
        <strain evidence="3">CCAP 19/18</strain>
    </source>
</reference>
<dbReference type="PANTHER" id="PTHR43580:SF2">
    <property type="entry name" value="CYTOKINE-LIKE NUCLEAR FACTOR N-PAC"/>
    <property type="match status" value="1"/>
</dbReference>
<organism evidence="3 4">
    <name type="scientific">Dunaliella salina</name>
    <name type="common">Green alga</name>
    <name type="synonym">Protococcus salinus</name>
    <dbReference type="NCBI Taxonomy" id="3046"/>
    <lineage>
        <taxon>Eukaryota</taxon>
        <taxon>Viridiplantae</taxon>
        <taxon>Chlorophyta</taxon>
        <taxon>core chlorophytes</taxon>
        <taxon>Chlorophyceae</taxon>
        <taxon>CS clade</taxon>
        <taxon>Chlamydomonadales</taxon>
        <taxon>Dunaliellaceae</taxon>
        <taxon>Dunaliella</taxon>
    </lineage>
</organism>
<dbReference type="InterPro" id="IPR036291">
    <property type="entry name" value="NAD(P)-bd_dom_sf"/>
</dbReference>
<evidence type="ECO:0000313" key="3">
    <source>
        <dbReference type="EMBL" id="KAF5841185.1"/>
    </source>
</evidence>
<dbReference type="SUPFAM" id="SSF51735">
    <property type="entry name" value="NAD(P)-binding Rossmann-fold domains"/>
    <property type="match status" value="1"/>
</dbReference>
<dbReference type="Gene3D" id="3.40.50.720">
    <property type="entry name" value="NAD(P)-binding Rossmann-like Domain"/>
    <property type="match status" value="1"/>
</dbReference>
<dbReference type="Proteomes" id="UP000815325">
    <property type="component" value="Unassembled WGS sequence"/>
</dbReference>
<accession>A0ABQ7H301</accession>
<evidence type="ECO:0000259" key="2">
    <source>
        <dbReference type="Pfam" id="PF03446"/>
    </source>
</evidence>
<sequence>MLQSRGVQLQSGAQTKQCPAQSTVKASRTRIPAKTALTNHSVAMPVRTQHALNFHAVPKRCVQVAVSGLSEAAPGKIKLGFAGIGIMGNAMVANLIRAGYEVHVWNRNAAKCEPLIAMGAKV</sequence>
<keyword evidence="4" id="KW-1185">Reference proteome</keyword>